<name>A0ABD5Q0E8_9EURY</name>
<dbReference type="Pfam" id="PF01927">
    <property type="entry name" value="Mut7-C"/>
    <property type="match status" value="1"/>
</dbReference>
<reference evidence="3 4" key="1">
    <citation type="journal article" date="2019" name="Int. J. Syst. Evol. Microbiol.">
        <title>The Global Catalogue of Microorganisms (GCM) 10K type strain sequencing project: providing services to taxonomists for standard genome sequencing and annotation.</title>
        <authorList>
            <consortium name="The Broad Institute Genomics Platform"/>
            <consortium name="The Broad Institute Genome Sequencing Center for Infectious Disease"/>
            <person name="Wu L."/>
            <person name="Ma J."/>
        </authorList>
    </citation>
    <scope>NUCLEOTIDE SEQUENCE [LARGE SCALE GENOMIC DNA]</scope>
    <source>
        <strain evidence="3 4">XZYJ18</strain>
    </source>
</reference>
<evidence type="ECO:0000313" key="4">
    <source>
        <dbReference type="Proteomes" id="UP001595945"/>
    </source>
</evidence>
<dbReference type="RefSeq" id="WP_254266744.1">
    <property type="nucleotide sequence ID" value="NZ_CP100400.1"/>
</dbReference>
<protein>
    <submittedName>
        <fullName evidence="3">Mut7-C RNAse domain-containing protein</fullName>
    </submittedName>
</protein>
<feature type="region of interest" description="Disordered" evidence="1">
    <location>
        <begin position="39"/>
        <end position="58"/>
    </location>
</feature>
<gene>
    <name evidence="3" type="ORF">ACFO9K_07915</name>
</gene>
<accession>A0ABD5Q0E8</accession>
<dbReference type="Proteomes" id="UP001595945">
    <property type="component" value="Unassembled WGS sequence"/>
</dbReference>
<organism evidence="3 4">
    <name type="scientific">Halorussus aquaticus</name>
    <dbReference type="NCBI Taxonomy" id="2953748"/>
    <lineage>
        <taxon>Archaea</taxon>
        <taxon>Methanobacteriati</taxon>
        <taxon>Methanobacteriota</taxon>
        <taxon>Stenosarchaea group</taxon>
        <taxon>Halobacteria</taxon>
        <taxon>Halobacteriales</taxon>
        <taxon>Haladaptataceae</taxon>
        <taxon>Halorussus</taxon>
    </lineage>
</organism>
<sequence length="172" mass="18972">MPTRTPAESALLLDAMLGKLATYLRMCGYDAAYALDREARSASERTSGEERCDDPGGVEADDDLLALAESEGRLLVTRDAELAERADGLLLTTKPVTDQLRELSDAGFELELSDPTRCAECNAELVAVTPGAQTPEYAPDTDEFRVWRCPECDQYFWMGSHWASVEETLSDR</sequence>
<proteinExistence type="predicted"/>
<dbReference type="EMBL" id="JBHSHT010000001">
    <property type="protein sequence ID" value="MFC4824186.1"/>
    <property type="molecule type" value="Genomic_DNA"/>
</dbReference>
<dbReference type="InterPro" id="IPR002782">
    <property type="entry name" value="Mut7-C_RNAse_dom"/>
</dbReference>
<comment type="caution">
    <text evidence="3">The sequence shown here is derived from an EMBL/GenBank/DDBJ whole genome shotgun (WGS) entry which is preliminary data.</text>
</comment>
<evidence type="ECO:0000313" key="3">
    <source>
        <dbReference type="EMBL" id="MFC4824186.1"/>
    </source>
</evidence>
<evidence type="ECO:0000259" key="2">
    <source>
        <dbReference type="Pfam" id="PF01927"/>
    </source>
</evidence>
<keyword evidence="4" id="KW-1185">Reference proteome</keyword>
<dbReference type="PANTHER" id="PTHR39081:SF1">
    <property type="entry name" value="MUT7-C RNASE DOMAIN-CONTAINING PROTEIN"/>
    <property type="match status" value="1"/>
</dbReference>
<dbReference type="AlphaFoldDB" id="A0ABD5Q0E8"/>
<feature type="compositionally biased region" description="Basic and acidic residues" evidence="1">
    <location>
        <begin position="39"/>
        <end position="54"/>
    </location>
</feature>
<feature type="domain" description="Mut7-C RNAse" evidence="2">
    <location>
        <begin position="11"/>
        <end position="168"/>
    </location>
</feature>
<dbReference type="PANTHER" id="PTHR39081">
    <property type="entry name" value="MUT7-C DOMAIN-CONTAINING PROTEIN"/>
    <property type="match status" value="1"/>
</dbReference>
<evidence type="ECO:0000256" key="1">
    <source>
        <dbReference type="SAM" id="MobiDB-lite"/>
    </source>
</evidence>
<dbReference type="GeneID" id="73045133"/>